<protein>
    <submittedName>
        <fullName evidence="1">Uncharacterized protein</fullName>
    </submittedName>
</protein>
<dbReference type="EMBL" id="LAZR01060989">
    <property type="protein sequence ID" value="KKK64520.1"/>
    <property type="molecule type" value="Genomic_DNA"/>
</dbReference>
<gene>
    <name evidence="1" type="ORF">LCGC14_2983390</name>
</gene>
<comment type="caution">
    <text evidence="1">The sequence shown here is derived from an EMBL/GenBank/DDBJ whole genome shotgun (WGS) entry which is preliminary data.</text>
</comment>
<dbReference type="AlphaFoldDB" id="A0A0F8XTH2"/>
<name>A0A0F8XTH2_9ZZZZ</name>
<proteinExistence type="predicted"/>
<accession>A0A0F8XTH2</accession>
<evidence type="ECO:0000313" key="1">
    <source>
        <dbReference type="EMBL" id="KKK64520.1"/>
    </source>
</evidence>
<feature type="non-terminal residue" evidence="1">
    <location>
        <position position="1"/>
    </location>
</feature>
<organism evidence="1">
    <name type="scientific">marine sediment metagenome</name>
    <dbReference type="NCBI Taxonomy" id="412755"/>
    <lineage>
        <taxon>unclassified sequences</taxon>
        <taxon>metagenomes</taxon>
        <taxon>ecological metagenomes</taxon>
    </lineage>
</organism>
<sequence>LSGEALVEMPEAYREDLDYDRLHERDRLARELAEAWLNPAAVNKTPEEMDDIARQLLKLYEQSNEQEDK</sequence>
<reference evidence="1" key="1">
    <citation type="journal article" date="2015" name="Nature">
        <title>Complex archaea that bridge the gap between prokaryotes and eukaryotes.</title>
        <authorList>
            <person name="Spang A."/>
            <person name="Saw J.H."/>
            <person name="Jorgensen S.L."/>
            <person name="Zaremba-Niedzwiedzka K."/>
            <person name="Martijn J."/>
            <person name="Lind A.E."/>
            <person name="van Eijk R."/>
            <person name="Schleper C."/>
            <person name="Guy L."/>
            <person name="Ettema T.J."/>
        </authorList>
    </citation>
    <scope>NUCLEOTIDE SEQUENCE</scope>
</reference>